<reference evidence="1" key="1">
    <citation type="submission" date="2021-03" db="EMBL/GenBank/DDBJ databases">
        <authorList>
            <person name="Tran Van P."/>
        </authorList>
    </citation>
    <scope>NUCLEOTIDE SEQUENCE</scope>
</reference>
<organism evidence="1 2">
    <name type="scientific">Timema podura</name>
    <name type="common">Walking stick</name>
    <dbReference type="NCBI Taxonomy" id="61482"/>
    <lineage>
        <taxon>Eukaryota</taxon>
        <taxon>Metazoa</taxon>
        <taxon>Ecdysozoa</taxon>
        <taxon>Arthropoda</taxon>
        <taxon>Hexapoda</taxon>
        <taxon>Insecta</taxon>
        <taxon>Pterygota</taxon>
        <taxon>Neoptera</taxon>
        <taxon>Polyneoptera</taxon>
        <taxon>Phasmatodea</taxon>
        <taxon>Timematodea</taxon>
        <taxon>Timematoidea</taxon>
        <taxon>Timematidae</taxon>
        <taxon>Timema</taxon>
    </lineage>
</organism>
<comment type="caution">
    <text evidence="1">The sequence shown here is derived from an EMBL/GenBank/DDBJ whole genome shotgun (WGS) entry which is preliminary data.</text>
</comment>
<accession>A0ABN7NRS5</accession>
<proteinExistence type="predicted"/>
<protein>
    <submittedName>
        <fullName evidence="1">Uncharacterized protein</fullName>
    </submittedName>
</protein>
<sequence length="61" mass="7018">MNTGTEENEILVCASEYIKGMKAVGRNAKSVYEVWKLFFPDIVIEEITIHANDSLRIMREN</sequence>
<name>A0ABN7NRS5_TIMPD</name>
<dbReference type="EMBL" id="CAJPIN010005564">
    <property type="protein sequence ID" value="CAG2057527.1"/>
    <property type="molecule type" value="Genomic_DNA"/>
</dbReference>
<gene>
    <name evidence="1" type="ORF">TPAB3V08_LOCUS4505</name>
</gene>
<evidence type="ECO:0000313" key="1">
    <source>
        <dbReference type="EMBL" id="CAG2057527.1"/>
    </source>
</evidence>
<dbReference type="Proteomes" id="UP001153148">
    <property type="component" value="Unassembled WGS sequence"/>
</dbReference>
<keyword evidence="2" id="KW-1185">Reference proteome</keyword>
<evidence type="ECO:0000313" key="2">
    <source>
        <dbReference type="Proteomes" id="UP001153148"/>
    </source>
</evidence>